<reference evidence="2" key="1">
    <citation type="submission" date="2020-02" db="EMBL/GenBank/DDBJ databases">
        <authorList>
            <person name="Meier V. D."/>
        </authorList>
    </citation>
    <scope>NUCLEOTIDE SEQUENCE</scope>
    <source>
        <strain evidence="2">AVDCRST_MAG29</strain>
    </source>
</reference>
<organism evidence="2">
    <name type="scientific">uncultured Nocardioidaceae bacterium</name>
    <dbReference type="NCBI Taxonomy" id="253824"/>
    <lineage>
        <taxon>Bacteria</taxon>
        <taxon>Bacillati</taxon>
        <taxon>Actinomycetota</taxon>
        <taxon>Actinomycetes</taxon>
        <taxon>Propionibacteriales</taxon>
        <taxon>Nocardioidaceae</taxon>
        <taxon>environmental samples</taxon>
    </lineage>
</organism>
<proteinExistence type="predicted"/>
<dbReference type="EMBL" id="CADCUG010000143">
    <property type="protein sequence ID" value="CAA9354100.1"/>
    <property type="molecule type" value="Genomic_DNA"/>
</dbReference>
<name>A0A6J4M9Q6_9ACTN</name>
<feature type="compositionally biased region" description="Pro residues" evidence="1">
    <location>
        <begin position="23"/>
        <end position="35"/>
    </location>
</feature>
<accession>A0A6J4M9Q6</accession>
<evidence type="ECO:0000256" key="1">
    <source>
        <dbReference type="SAM" id="MobiDB-lite"/>
    </source>
</evidence>
<dbReference type="AlphaFoldDB" id="A0A6J4M9Q6"/>
<protein>
    <submittedName>
        <fullName evidence="2">Uncharacterized protein</fullName>
    </submittedName>
</protein>
<gene>
    <name evidence="2" type="ORF">AVDCRST_MAG29-2466</name>
</gene>
<feature type="region of interest" description="Disordered" evidence="1">
    <location>
        <begin position="1"/>
        <end position="79"/>
    </location>
</feature>
<sequence length="79" mass="7940">MAPASASHESGPVGYGACMRSRPCPPPGVPTPDPGQLPAAASWSGARGRHRPTLGPYCGRAGRPQLPARPCAAGSVPRA</sequence>
<evidence type="ECO:0000313" key="2">
    <source>
        <dbReference type="EMBL" id="CAA9354100.1"/>
    </source>
</evidence>